<dbReference type="Pfam" id="PF26121">
    <property type="entry name" value="HTH_CDT1"/>
    <property type="match status" value="1"/>
</dbReference>
<protein>
    <recommendedName>
        <fullName evidence="4">DNA replication factor Cdt1 C-terminal domain-containing protein</fullName>
    </recommendedName>
</protein>
<dbReference type="EMBL" id="DS268109">
    <property type="protein sequence ID" value="KMM64510.1"/>
    <property type="molecule type" value="Genomic_DNA"/>
</dbReference>
<evidence type="ECO:0000256" key="2">
    <source>
        <dbReference type="ARBA" id="ARBA00023306"/>
    </source>
</evidence>
<evidence type="ECO:0000259" key="4">
    <source>
        <dbReference type="Pfam" id="PF16679"/>
    </source>
</evidence>
<keyword evidence="2" id="KW-0131">Cell cycle</keyword>
<evidence type="ECO:0000256" key="3">
    <source>
        <dbReference type="SAM" id="MobiDB-lite"/>
    </source>
</evidence>
<dbReference type="InterPro" id="IPR032054">
    <property type="entry name" value="Cdt1_C"/>
</dbReference>
<feature type="region of interest" description="Disordered" evidence="3">
    <location>
        <begin position="1"/>
        <end position="26"/>
    </location>
</feature>
<dbReference type="Gene3D" id="1.10.10.1420">
    <property type="entry name" value="DNA replication factor Cdt1, C-terminal WH domain"/>
    <property type="match status" value="1"/>
</dbReference>
<evidence type="ECO:0000256" key="1">
    <source>
        <dbReference type="ARBA" id="ARBA00008356"/>
    </source>
</evidence>
<evidence type="ECO:0000313" key="6">
    <source>
        <dbReference type="Proteomes" id="UP000054567"/>
    </source>
</evidence>
<proteinExistence type="inferred from homology"/>
<dbReference type="Pfam" id="PF16679">
    <property type="entry name" value="CDT1_C"/>
    <property type="match status" value="1"/>
</dbReference>
<dbReference type="AlphaFoldDB" id="A0A0J6F5C9"/>
<accession>A0A0J6F5C9</accession>
<dbReference type="OrthoDB" id="341730at2759"/>
<feature type="region of interest" description="Disordered" evidence="3">
    <location>
        <begin position="110"/>
        <end position="143"/>
    </location>
</feature>
<name>A0A0J6F5C9_COCPO</name>
<sequence length="463" mass="51147">MSSRTLRSRAAKPAQSLLPPAKTTQAGIKGFTRTAKAGVGAAAVAGKDGSSSLKRKLQDADIEEITTTKAPVKERKTLKPGKTVSKLLYKPSASASVPKEEAESIELHLDHDAPASKTDEPVRETTQASPHTEHEQQSEYYQPPRSYNELTNLYSSFLKALSLHLAHNGVTAAADLREFLPNMERVWKRRRVVTEDIQRLLYVENSGTNKSASFRLIDYGSRILLERIRADDATIPGHALDEDELNANFGRSLTRILSEKRSAVSDSDCMRDLPLAPIYKIPKTFLSIKKQKASNIRREIVGLKTPDTVANVKETTPVRKSCTTERRNGLLERIRQKALRQSTLAPPISKETVMRRAAAARIPDIVGVLLLLAPSASTGLDMSPSHAKKAYKLDTIVQNIQDSMHNPVSKDEVSTGLDILSRPEISGDWVTIMSVNSIKSVILRPSRNVSPQEIKDKVKKLKL</sequence>
<feature type="domain" description="DNA replication factor Cdt1 C-terminal" evidence="4">
    <location>
        <begin position="330"/>
        <end position="435"/>
    </location>
</feature>
<evidence type="ECO:0000313" key="5">
    <source>
        <dbReference type="EMBL" id="KMM64510.1"/>
    </source>
</evidence>
<dbReference type="Proteomes" id="UP000054567">
    <property type="component" value="Unassembled WGS sequence"/>
</dbReference>
<reference evidence="5 6" key="1">
    <citation type="submission" date="2007-06" db="EMBL/GenBank/DDBJ databases">
        <title>The Genome Sequence of Coccidioides posadasii RMSCC_3488.</title>
        <authorList>
            <consortium name="Coccidioides Genome Resources Consortium"/>
            <consortium name="The Broad Institute Genome Sequencing Platform"/>
            <person name="Henn M.R."/>
            <person name="Sykes S."/>
            <person name="Young S."/>
            <person name="Jaffe D."/>
            <person name="Berlin A."/>
            <person name="Alvarez P."/>
            <person name="Butler J."/>
            <person name="Gnerre S."/>
            <person name="Grabherr M."/>
            <person name="Mauceli E."/>
            <person name="Brockman W."/>
            <person name="Kodira C."/>
            <person name="Alvarado L."/>
            <person name="Zeng Q."/>
            <person name="Crawford M."/>
            <person name="Antoine C."/>
            <person name="Devon K."/>
            <person name="Galgiani J."/>
            <person name="Orsborn K."/>
            <person name="Lewis M.L."/>
            <person name="Nusbaum C."/>
            <person name="Galagan J."/>
            <person name="Birren B."/>
        </authorList>
    </citation>
    <scope>NUCLEOTIDE SEQUENCE [LARGE SCALE GENOMIC DNA]</scope>
    <source>
        <strain evidence="5 6">RMSCC 3488</strain>
    </source>
</reference>
<reference evidence="6" key="2">
    <citation type="journal article" date="2009" name="Genome Res.">
        <title>Comparative genomic analyses of the human fungal pathogens Coccidioides and their relatives.</title>
        <authorList>
            <person name="Sharpton T.J."/>
            <person name="Stajich J.E."/>
            <person name="Rounsley S.D."/>
            <person name="Gardner M.J."/>
            <person name="Wortman J.R."/>
            <person name="Jordar V.S."/>
            <person name="Maiti R."/>
            <person name="Kodira C.D."/>
            <person name="Neafsey D.E."/>
            <person name="Zeng Q."/>
            <person name="Hung C.-Y."/>
            <person name="McMahan C."/>
            <person name="Muszewska A."/>
            <person name="Grynberg M."/>
            <person name="Mandel M.A."/>
            <person name="Kellner E.M."/>
            <person name="Barker B.M."/>
            <person name="Galgiani J.N."/>
            <person name="Orbach M.J."/>
            <person name="Kirkland T.N."/>
            <person name="Cole G.T."/>
            <person name="Henn M.R."/>
            <person name="Birren B.W."/>
            <person name="Taylor J.W."/>
        </authorList>
    </citation>
    <scope>NUCLEOTIDE SEQUENCE [LARGE SCALE GENOMIC DNA]</scope>
    <source>
        <strain evidence="6">RMSCC 3488</strain>
    </source>
</reference>
<dbReference type="VEuPathDB" id="FungiDB:CPAG_00862"/>
<dbReference type="InterPro" id="IPR038090">
    <property type="entry name" value="Cdt1_C_WH_dom_sf"/>
</dbReference>
<gene>
    <name evidence="5" type="ORF">CPAG_00862</name>
</gene>
<comment type="similarity">
    <text evidence="1">Belongs to the Cdt1 family.</text>
</comment>
<reference evidence="6" key="3">
    <citation type="journal article" date="2010" name="Genome Res.">
        <title>Population genomic sequencing of Coccidioides fungi reveals recent hybridization and transposon control.</title>
        <authorList>
            <person name="Neafsey D.E."/>
            <person name="Barker B.M."/>
            <person name="Sharpton T.J."/>
            <person name="Stajich J.E."/>
            <person name="Park D.J."/>
            <person name="Whiston E."/>
            <person name="Hung C.-Y."/>
            <person name="McMahan C."/>
            <person name="White J."/>
            <person name="Sykes S."/>
            <person name="Heiman D."/>
            <person name="Young S."/>
            <person name="Zeng Q."/>
            <person name="Abouelleil A."/>
            <person name="Aftuck L."/>
            <person name="Bessette D."/>
            <person name="Brown A."/>
            <person name="FitzGerald M."/>
            <person name="Lui A."/>
            <person name="Macdonald J.P."/>
            <person name="Priest M."/>
            <person name="Orbach M.J."/>
            <person name="Galgiani J.N."/>
            <person name="Kirkland T.N."/>
            <person name="Cole G.T."/>
            <person name="Birren B.W."/>
            <person name="Henn M.R."/>
            <person name="Taylor J.W."/>
            <person name="Rounsley S.D."/>
        </authorList>
    </citation>
    <scope>NUCLEOTIDE SEQUENCE [LARGE SCALE GENOMIC DNA]</scope>
    <source>
        <strain evidence="6">RMSCC 3488</strain>
    </source>
</reference>
<feature type="compositionally biased region" description="Basic residues" evidence="3">
    <location>
        <begin position="1"/>
        <end position="10"/>
    </location>
</feature>
<feature type="compositionally biased region" description="Basic and acidic residues" evidence="3">
    <location>
        <begin position="110"/>
        <end position="123"/>
    </location>
</feature>
<organism evidence="5 6">
    <name type="scientific">Coccidioides posadasii RMSCC 3488</name>
    <dbReference type="NCBI Taxonomy" id="454284"/>
    <lineage>
        <taxon>Eukaryota</taxon>
        <taxon>Fungi</taxon>
        <taxon>Dikarya</taxon>
        <taxon>Ascomycota</taxon>
        <taxon>Pezizomycotina</taxon>
        <taxon>Eurotiomycetes</taxon>
        <taxon>Eurotiomycetidae</taxon>
        <taxon>Onygenales</taxon>
        <taxon>Onygenaceae</taxon>
        <taxon>Coccidioides</taxon>
    </lineage>
</organism>